<accession>A0A5C3F1F2</accession>
<evidence type="ECO:0000313" key="2">
    <source>
        <dbReference type="EMBL" id="SPO37289.1"/>
    </source>
</evidence>
<proteinExistence type="predicted"/>
<feature type="compositionally biased region" description="Basic and acidic residues" evidence="1">
    <location>
        <begin position="1"/>
        <end position="10"/>
    </location>
</feature>
<dbReference type="EMBL" id="OOIP01000006">
    <property type="protein sequence ID" value="SPO37289.1"/>
    <property type="molecule type" value="Genomic_DNA"/>
</dbReference>
<gene>
    <name evidence="2" type="ORF">PSFLO_02762</name>
</gene>
<reference evidence="2 3" key="1">
    <citation type="submission" date="2018-03" db="EMBL/GenBank/DDBJ databases">
        <authorList>
            <person name="Guldener U."/>
        </authorList>
    </citation>
    <scope>NUCLEOTIDE SEQUENCE [LARGE SCALE GENOMIC DNA]</scope>
    <source>
        <strain evidence="2 3">DAOM196992</strain>
    </source>
</reference>
<organism evidence="2 3">
    <name type="scientific">Pseudozyma flocculosa</name>
    <dbReference type="NCBI Taxonomy" id="84751"/>
    <lineage>
        <taxon>Eukaryota</taxon>
        <taxon>Fungi</taxon>
        <taxon>Dikarya</taxon>
        <taxon>Basidiomycota</taxon>
        <taxon>Ustilaginomycotina</taxon>
        <taxon>Ustilaginomycetes</taxon>
        <taxon>Ustilaginales</taxon>
        <taxon>Ustilaginaceae</taxon>
        <taxon>Pseudozyma</taxon>
    </lineage>
</organism>
<evidence type="ECO:0000256" key="1">
    <source>
        <dbReference type="SAM" id="MobiDB-lite"/>
    </source>
</evidence>
<dbReference type="Proteomes" id="UP000323386">
    <property type="component" value="Unassembled WGS sequence"/>
</dbReference>
<dbReference type="AlphaFoldDB" id="A0A5C3F1F2"/>
<keyword evidence="3" id="KW-1185">Reference proteome</keyword>
<sequence>MDSGSRRDQEPSPSGKRRLTLHQGVALAGRRCSPRLRMEARGAAVHDRQPQVASKIATRPTGKVDEVGGRRWVGVWCRLAVEGGVGVGGGGGVEGLGWGMEERSG</sequence>
<protein>
    <submittedName>
        <fullName evidence="2">Uncharacterized protein</fullName>
    </submittedName>
</protein>
<name>A0A5C3F1F2_9BASI</name>
<feature type="region of interest" description="Disordered" evidence="1">
    <location>
        <begin position="1"/>
        <end position="21"/>
    </location>
</feature>
<evidence type="ECO:0000313" key="3">
    <source>
        <dbReference type="Proteomes" id="UP000323386"/>
    </source>
</evidence>